<dbReference type="Pfam" id="PF07568">
    <property type="entry name" value="HisKA_2"/>
    <property type="match status" value="1"/>
</dbReference>
<keyword evidence="3" id="KW-0597">Phosphoprotein</keyword>
<dbReference type="EC" id="2.7.13.3" evidence="2"/>
<dbReference type="InterPro" id="IPR003594">
    <property type="entry name" value="HATPase_dom"/>
</dbReference>
<reference evidence="9 10" key="1">
    <citation type="submission" date="2023-07" db="EMBL/GenBank/DDBJ databases">
        <title>Sequencing the genomes of 1000 actinobacteria strains.</title>
        <authorList>
            <person name="Klenk H.-P."/>
        </authorList>
    </citation>
    <scope>NUCLEOTIDE SEQUENCE [LARGE SCALE GENOMIC DNA]</scope>
    <source>
        <strain evidence="9 10">DSM 19515</strain>
    </source>
</reference>
<dbReference type="EMBL" id="JAUSQL010000001">
    <property type="protein sequence ID" value="MDP9832916.1"/>
    <property type="molecule type" value="Genomic_DNA"/>
</dbReference>
<keyword evidence="6 9" id="KW-0418">Kinase</keyword>
<comment type="catalytic activity">
    <reaction evidence="1">
        <text>ATP + protein L-histidine = ADP + protein N-phospho-L-histidine.</text>
        <dbReference type="EC" id="2.7.13.3"/>
    </reaction>
</comment>
<dbReference type="InterPro" id="IPR036890">
    <property type="entry name" value="HATPase_C_sf"/>
</dbReference>
<protein>
    <recommendedName>
        <fullName evidence="2">histidine kinase</fullName>
        <ecNumber evidence="2">2.7.13.3</ecNumber>
    </recommendedName>
</protein>
<evidence type="ECO:0000256" key="7">
    <source>
        <dbReference type="ARBA" id="ARBA00022840"/>
    </source>
</evidence>
<keyword evidence="7" id="KW-0067">ATP-binding</keyword>
<evidence type="ECO:0000256" key="1">
    <source>
        <dbReference type="ARBA" id="ARBA00000085"/>
    </source>
</evidence>
<evidence type="ECO:0000256" key="5">
    <source>
        <dbReference type="ARBA" id="ARBA00022741"/>
    </source>
</evidence>
<evidence type="ECO:0000313" key="9">
    <source>
        <dbReference type="EMBL" id="MDP9832916.1"/>
    </source>
</evidence>
<dbReference type="PROSITE" id="PS50109">
    <property type="entry name" value="HIS_KIN"/>
    <property type="match status" value="1"/>
</dbReference>
<dbReference type="InterPro" id="IPR022066">
    <property type="entry name" value="PdtaS_GAF"/>
</dbReference>
<accession>A0ABT9PJL7</accession>
<dbReference type="SUPFAM" id="SSF55874">
    <property type="entry name" value="ATPase domain of HSP90 chaperone/DNA topoisomerase II/histidine kinase"/>
    <property type="match status" value="1"/>
</dbReference>
<dbReference type="InterPro" id="IPR011495">
    <property type="entry name" value="Sig_transdc_His_kin_sub2_dim/P"/>
</dbReference>
<name>A0ABT9PJL7_9ACTO</name>
<sequence>MSTLSRILSRDSHLNARQREWLHHLIGEWQIIADVTFSDLALYIRTESGAMTAAQARPATAATVHQFDFVGELMSAEEGALIRQAARSGQLLYAHDDDVDVRLVPVRFEGDVIAVLGVITAKFVDRVPMVLLANYETIAEALVNMVMTGEFPFDGSPSGYRHGTPRVTDGLIHVDTEGVVIYASPNANSNLRRLGVEKPLQGALLAQEVIELDGVTPVDEALPLVLMGRAAWMTEIERNDVVISFRAVPLLEHGERHGALVLCRDITELRRQERVLMSKDSTIREINHRVKNNLQTVSALLRMQSRRAGEGMTRAALETAQRRVATIAVVHEKLSQTIDEVVDFDQVFVPVMRMVRDVSVTEEPVVTTFEGTFGRVRAEEATALGVVMNEIISNAIEHGLPKGGRLDIRANRDGNHLHIEVADDGEGMGDHHPSGLGTQIVRTMVVSELRGKIEWCPREGGGTVVVLDLNIRGQVQLPS</sequence>
<dbReference type="Pfam" id="PF12282">
    <property type="entry name" value="GAF_PdtaS"/>
    <property type="match status" value="1"/>
</dbReference>
<evidence type="ECO:0000313" key="10">
    <source>
        <dbReference type="Proteomes" id="UP001230145"/>
    </source>
</evidence>
<comment type="caution">
    <text evidence="9">The sequence shown here is derived from an EMBL/GenBank/DDBJ whole genome shotgun (WGS) entry which is preliminary data.</text>
</comment>
<evidence type="ECO:0000256" key="6">
    <source>
        <dbReference type="ARBA" id="ARBA00022777"/>
    </source>
</evidence>
<dbReference type="Gene3D" id="3.30.450.20">
    <property type="entry name" value="PAS domain"/>
    <property type="match status" value="1"/>
</dbReference>
<dbReference type="GO" id="GO:0016301">
    <property type="term" value="F:kinase activity"/>
    <property type="evidence" value="ECO:0007669"/>
    <property type="project" value="UniProtKB-KW"/>
</dbReference>
<dbReference type="PANTHER" id="PTHR41523:SF8">
    <property type="entry name" value="ETHYLENE RESPONSE SENSOR PROTEIN"/>
    <property type="match status" value="1"/>
</dbReference>
<dbReference type="Pfam" id="PF08448">
    <property type="entry name" value="PAS_4"/>
    <property type="match status" value="1"/>
</dbReference>
<keyword evidence="5" id="KW-0547">Nucleotide-binding</keyword>
<dbReference type="InterPro" id="IPR013656">
    <property type="entry name" value="PAS_4"/>
</dbReference>
<evidence type="ECO:0000256" key="2">
    <source>
        <dbReference type="ARBA" id="ARBA00012438"/>
    </source>
</evidence>
<gene>
    <name evidence="9" type="ORF">J2S45_001595</name>
</gene>
<dbReference type="RefSeq" id="WP_296930895.1">
    <property type="nucleotide sequence ID" value="NZ_JAUSQL010000001.1"/>
</dbReference>
<feature type="domain" description="Histidine kinase" evidence="8">
    <location>
        <begin position="285"/>
        <end position="473"/>
    </location>
</feature>
<keyword evidence="4" id="KW-0808">Transferase</keyword>
<dbReference type="Gene3D" id="3.30.565.10">
    <property type="entry name" value="Histidine kinase-like ATPase, C-terminal domain"/>
    <property type="match status" value="1"/>
</dbReference>
<organism evidence="9 10">
    <name type="scientific">Trueperella abortisuis</name>
    <dbReference type="NCBI Taxonomy" id="445930"/>
    <lineage>
        <taxon>Bacteria</taxon>
        <taxon>Bacillati</taxon>
        <taxon>Actinomycetota</taxon>
        <taxon>Actinomycetes</taxon>
        <taxon>Actinomycetales</taxon>
        <taxon>Actinomycetaceae</taxon>
        <taxon>Trueperella</taxon>
    </lineage>
</organism>
<dbReference type="InterPro" id="IPR038424">
    <property type="entry name" value="H_kinase_PdtaS_GAF_sf"/>
</dbReference>
<dbReference type="PANTHER" id="PTHR41523">
    <property type="entry name" value="TWO-COMPONENT SYSTEM SENSOR PROTEIN"/>
    <property type="match status" value="1"/>
</dbReference>
<dbReference type="Pfam" id="PF02518">
    <property type="entry name" value="HATPase_c"/>
    <property type="match status" value="1"/>
</dbReference>
<proteinExistence type="predicted"/>
<evidence type="ECO:0000256" key="4">
    <source>
        <dbReference type="ARBA" id="ARBA00022679"/>
    </source>
</evidence>
<dbReference type="InterPro" id="IPR005467">
    <property type="entry name" value="His_kinase_dom"/>
</dbReference>
<evidence type="ECO:0000259" key="8">
    <source>
        <dbReference type="PROSITE" id="PS50109"/>
    </source>
</evidence>
<evidence type="ECO:0000256" key="3">
    <source>
        <dbReference type="ARBA" id="ARBA00022553"/>
    </source>
</evidence>
<dbReference type="Proteomes" id="UP001230145">
    <property type="component" value="Unassembled WGS sequence"/>
</dbReference>
<keyword evidence="10" id="KW-1185">Reference proteome</keyword>
<dbReference type="SMART" id="SM00387">
    <property type="entry name" value="HATPase_c"/>
    <property type="match status" value="1"/>
</dbReference>
<dbReference type="Gene3D" id="3.30.450.280">
    <property type="entry name" value="GAF domain"/>
    <property type="match status" value="1"/>
</dbReference>